<keyword evidence="4" id="KW-0479">Metal-binding</keyword>
<keyword evidence="13" id="KW-1185">Reference proteome</keyword>
<evidence type="ECO:0000256" key="1">
    <source>
        <dbReference type="ARBA" id="ARBA00006521"/>
    </source>
</evidence>
<sequence>MKAPVLSVLQQAWLQELGLDRRALAAWAQSDAVKPTPPATQAAAPAPAAARASRPEPSSFQRARPAMPAAPTAVTPKAAPAASLPDGWDDLLSHVAACVACDLHTGRSQAVFGHGATEMPDWMLIGEAPGDQDDKAGLPFQGKAGVLLHAMLASIGVPVQEPAAIYYTNIVKCRPLGNRPPRAEEIAACRPYLLRQIAVIKPLRVIALGRLAAQALLGVDEELEALRGRVHHLTGDDGSSTPMIATYHPAALLMRPQHKADAWRDLLLARSLTAA</sequence>
<dbReference type="GO" id="GO:0006281">
    <property type="term" value="P:DNA repair"/>
    <property type="evidence" value="ECO:0007669"/>
    <property type="project" value="UniProtKB-KW"/>
</dbReference>
<dbReference type="SUPFAM" id="SSF52141">
    <property type="entry name" value="Uracil-DNA glycosylase-like"/>
    <property type="match status" value="1"/>
</dbReference>
<evidence type="ECO:0000256" key="5">
    <source>
        <dbReference type="ARBA" id="ARBA00022763"/>
    </source>
</evidence>
<dbReference type="KEGG" id="pus:CKA81_02140"/>
<dbReference type="SMART" id="SM00986">
    <property type="entry name" value="UDG"/>
    <property type="match status" value="1"/>
</dbReference>
<dbReference type="PANTHER" id="PTHR33693:SF9">
    <property type="entry name" value="TYPE-4 URACIL-DNA GLYCOSYLASE"/>
    <property type="match status" value="1"/>
</dbReference>
<evidence type="ECO:0000259" key="11">
    <source>
        <dbReference type="SMART" id="SM00986"/>
    </source>
</evidence>
<dbReference type="AlphaFoldDB" id="A0A410G8Y0"/>
<dbReference type="Gene3D" id="3.40.470.10">
    <property type="entry name" value="Uracil-DNA glycosylase-like domain"/>
    <property type="match status" value="1"/>
</dbReference>
<keyword evidence="7" id="KW-0408">Iron</keyword>
<dbReference type="GO" id="GO:0097506">
    <property type="term" value="F:deaminated base DNA N-glycosylase activity"/>
    <property type="evidence" value="ECO:0007669"/>
    <property type="project" value="UniProtKB-ARBA"/>
</dbReference>
<evidence type="ECO:0000313" key="13">
    <source>
        <dbReference type="Proteomes" id="UP000283474"/>
    </source>
</evidence>
<accession>A0A410G8Y0</accession>
<feature type="region of interest" description="Disordered" evidence="10">
    <location>
        <begin position="32"/>
        <end position="81"/>
    </location>
</feature>
<dbReference type="OrthoDB" id="5290748at2"/>
<evidence type="ECO:0000256" key="2">
    <source>
        <dbReference type="ARBA" id="ARBA00019403"/>
    </source>
</evidence>
<dbReference type="InterPro" id="IPR051536">
    <property type="entry name" value="UDG_Type-4/5"/>
</dbReference>
<organism evidence="12 13">
    <name type="scientific">Pollutimonas thiosulfatoxidans</name>
    <dbReference type="NCBI Taxonomy" id="2028345"/>
    <lineage>
        <taxon>Bacteria</taxon>
        <taxon>Pseudomonadati</taxon>
        <taxon>Pseudomonadota</taxon>
        <taxon>Betaproteobacteria</taxon>
        <taxon>Burkholderiales</taxon>
        <taxon>Alcaligenaceae</taxon>
        <taxon>Pollutimonas</taxon>
    </lineage>
</organism>
<dbReference type="NCBIfam" id="TIGR00758">
    <property type="entry name" value="UDG_fam4"/>
    <property type="match status" value="1"/>
</dbReference>
<dbReference type="GO" id="GO:0051539">
    <property type="term" value="F:4 iron, 4 sulfur cluster binding"/>
    <property type="evidence" value="ECO:0007669"/>
    <property type="project" value="UniProtKB-KW"/>
</dbReference>
<protein>
    <recommendedName>
        <fullName evidence="2">Type-4 uracil-DNA glycosylase</fullName>
    </recommendedName>
</protein>
<evidence type="ECO:0000256" key="8">
    <source>
        <dbReference type="ARBA" id="ARBA00023014"/>
    </source>
</evidence>
<dbReference type="EMBL" id="CP022987">
    <property type="protein sequence ID" value="QAA92774.1"/>
    <property type="molecule type" value="Genomic_DNA"/>
</dbReference>
<keyword evidence="5" id="KW-0227">DNA damage</keyword>
<gene>
    <name evidence="12" type="ORF">CKA81_02140</name>
</gene>
<evidence type="ECO:0000256" key="6">
    <source>
        <dbReference type="ARBA" id="ARBA00022801"/>
    </source>
</evidence>
<feature type="compositionally biased region" description="Low complexity" evidence="10">
    <location>
        <begin position="39"/>
        <end position="81"/>
    </location>
</feature>
<dbReference type="GO" id="GO:0046872">
    <property type="term" value="F:metal ion binding"/>
    <property type="evidence" value="ECO:0007669"/>
    <property type="project" value="UniProtKB-KW"/>
</dbReference>
<evidence type="ECO:0000256" key="10">
    <source>
        <dbReference type="SAM" id="MobiDB-lite"/>
    </source>
</evidence>
<dbReference type="InterPro" id="IPR036895">
    <property type="entry name" value="Uracil-DNA_glycosylase-like_sf"/>
</dbReference>
<keyword evidence="3" id="KW-0004">4Fe-4S</keyword>
<evidence type="ECO:0000313" key="12">
    <source>
        <dbReference type="EMBL" id="QAA92774.1"/>
    </source>
</evidence>
<dbReference type="Pfam" id="PF03167">
    <property type="entry name" value="UDG"/>
    <property type="match status" value="1"/>
</dbReference>
<dbReference type="InterPro" id="IPR005122">
    <property type="entry name" value="Uracil-DNA_glycosylase-like"/>
</dbReference>
<comment type="similarity">
    <text evidence="1">Belongs to the uracil-DNA glycosylase (UDG) superfamily. Type 4 (UDGa) family.</text>
</comment>
<dbReference type="InterPro" id="IPR005273">
    <property type="entry name" value="Ura-DNA_glyco_family4"/>
</dbReference>
<feature type="domain" description="Uracil-DNA glycosylase-like" evidence="11">
    <location>
        <begin position="112"/>
        <end position="267"/>
    </location>
</feature>
<name>A0A410G8Y0_9BURK</name>
<keyword evidence="9" id="KW-0234">DNA repair</keyword>
<evidence type="ECO:0000256" key="3">
    <source>
        <dbReference type="ARBA" id="ARBA00022485"/>
    </source>
</evidence>
<proteinExistence type="inferred from homology"/>
<dbReference type="RefSeq" id="WP_128353825.1">
    <property type="nucleotide sequence ID" value="NZ_CP022987.1"/>
</dbReference>
<evidence type="ECO:0000256" key="4">
    <source>
        <dbReference type="ARBA" id="ARBA00022723"/>
    </source>
</evidence>
<dbReference type="Proteomes" id="UP000283474">
    <property type="component" value="Chromosome"/>
</dbReference>
<evidence type="ECO:0000256" key="9">
    <source>
        <dbReference type="ARBA" id="ARBA00023204"/>
    </source>
</evidence>
<dbReference type="SMART" id="SM00987">
    <property type="entry name" value="UreE_C"/>
    <property type="match status" value="1"/>
</dbReference>
<reference evidence="12 13" key="1">
    <citation type="submission" date="2017-08" db="EMBL/GenBank/DDBJ databases">
        <authorList>
            <person name="Park S.-J."/>
            <person name="Kim H."/>
        </authorList>
    </citation>
    <scope>NUCLEOTIDE SEQUENCE [LARGE SCALE GENOMIC DNA]</scope>
    <source>
        <strain evidence="13">ye3</strain>
    </source>
</reference>
<keyword evidence="8" id="KW-0411">Iron-sulfur</keyword>
<dbReference type="PANTHER" id="PTHR33693">
    <property type="entry name" value="TYPE-5 URACIL-DNA GLYCOSYLASE"/>
    <property type="match status" value="1"/>
</dbReference>
<keyword evidence="6" id="KW-0378">Hydrolase</keyword>
<evidence type="ECO:0000256" key="7">
    <source>
        <dbReference type="ARBA" id="ARBA00023004"/>
    </source>
</evidence>
<dbReference type="CDD" id="cd10030">
    <property type="entry name" value="UDG-F4_TTUDGA_SPO1dp_like"/>
    <property type="match status" value="1"/>
</dbReference>